<dbReference type="AlphaFoldDB" id="F0X7R8"/>
<keyword evidence="3" id="KW-1185">Reference proteome</keyword>
<feature type="region of interest" description="Disordered" evidence="1">
    <location>
        <begin position="167"/>
        <end position="222"/>
    </location>
</feature>
<feature type="compositionally biased region" description="Low complexity" evidence="1">
    <location>
        <begin position="238"/>
        <end position="251"/>
    </location>
</feature>
<sequence length="524" mass="55788">MSLGLKPLLLPRLVERRKLDDVQTPPEAVDGSFVFLTDNTSSSDLYSPATPAFSHRSALGHLRSSSSSSSFDLAAPAPIVPDCALLPICLGPITNSVSPAPTAHSTNTAPKRLLPDVQEEDPLGRDDECSLYEDDDADSLAFPEDEPNLYDCLCDEPCFHGREDEAGSDFGFASDGDNARTTMRSDTRRKRYGTRRNGSRNGSVSGSSFGMGSETDRMGSPFTNLTLRVGSRIHALSRWRSGSSGSPRSGSNTYANLIGAPASEPALLPSLSRAPSRTPSSRSSLSVSRSVSRQPFSLGELTRSTSVSYYGSTDSLPSAAATNGATVSSGVGLTIDILDVQEEEVWRSMERDRAKATTPLLPPLFLDRLPPSPAATSMHSQPPSLQTSPIIASPTGGMFPDAITRVASTTTSPVFSDTIFFPGQPAMLSRINTTTATRSPAEVLPSPPLSTKQSVSSFRPPHVPHLSISGTSSNGSLLAPTPMSPQSVTAPTPLESHDEWSDRLGHANYTILPRPYRPTEVASR</sequence>
<dbReference type="Proteomes" id="UP000007796">
    <property type="component" value="Unassembled WGS sequence"/>
</dbReference>
<name>F0X7R8_GROCL</name>
<feature type="region of interest" description="Disordered" evidence="1">
    <location>
        <begin position="238"/>
        <end position="257"/>
    </location>
</feature>
<dbReference type="HOGENOM" id="CLU_519759_0_0_1"/>
<evidence type="ECO:0000256" key="1">
    <source>
        <dbReference type="SAM" id="MobiDB-lite"/>
    </source>
</evidence>
<gene>
    <name evidence="2" type="ORF">CMQ_6672</name>
</gene>
<feature type="compositionally biased region" description="Basic residues" evidence="1">
    <location>
        <begin position="187"/>
        <end position="198"/>
    </location>
</feature>
<accession>F0X7R8</accession>
<dbReference type="OrthoDB" id="3882058at2759"/>
<dbReference type="GeneID" id="25980131"/>
<dbReference type="eggNOG" id="ENOG502SJFJ">
    <property type="taxonomic scope" value="Eukaryota"/>
</dbReference>
<reference evidence="2 3" key="1">
    <citation type="journal article" date="2011" name="Proc. Natl. Acad. Sci. U.S.A.">
        <title>Genome and transcriptome analyses of the mountain pine beetle-fungal symbiont Grosmannia clavigera, a lodgepole pine pathogen.</title>
        <authorList>
            <person name="DiGuistini S."/>
            <person name="Wang Y."/>
            <person name="Liao N.Y."/>
            <person name="Taylor G."/>
            <person name="Tanguay P."/>
            <person name="Feau N."/>
            <person name="Henrissat B."/>
            <person name="Chan S.K."/>
            <person name="Hesse-Orce U."/>
            <person name="Alamouti S.M."/>
            <person name="Tsui C.K.M."/>
            <person name="Docking R.T."/>
            <person name="Levasseur A."/>
            <person name="Haridas S."/>
            <person name="Robertson G."/>
            <person name="Birol I."/>
            <person name="Holt R.A."/>
            <person name="Marra M.A."/>
            <person name="Hamelin R.C."/>
            <person name="Hirst M."/>
            <person name="Jones S.J.M."/>
            <person name="Bohlmann J."/>
            <person name="Breuil C."/>
        </authorList>
    </citation>
    <scope>NUCLEOTIDE SEQUENCE [LARGE SCALE GENOMIC DNA]</scope>
    <source>
        <strain evidence="3">kw1407 / UAMH 11150</strain>
    </source>
</reference>
<dbReference type="RefSeq" id="XP_014175833.1">
    <property type="nucleotide sequence ID" value="XM_014320358.1"/>
</dbReference>
<evidence type="ECO:0000313" key="3">
    <source>
        <dbReference type="Proteomes" id="UP000007796"/>
    </source>
</evidence>
<feature type="region of interest" description="Disordered" evidence="1">
    <location>
        <begin position="437"/>
        <end position="502"/>
    </location>
</feature>
<dbReference type="EMBL" id="GL629729">
    <property type="protein sequence ID" value="EFX06351.1"/>
    <property type="molecule type" value="Genomic_DNA"/>
</dbReference>
<feature type="compositionally biased region" description="Low complexity" evidence="1">
    <location>
        <begin position="199"/>
        <end position="213"/>
    </location>
</feature>
<proteinExistence type="predicted"/>
<feature type="region of interest" description="Disordered" evidence="1">
    <location>
        <begin position="266"/>
        <end position="294"/>
    </location>
</feature>
<protein>
    <submittedName>
        <fullName evidence="2">Uncharacterized protein</fullName>
    </submittedName>
</protein>
<evidence type="ECO:0000313" key="2">
    <source>
        <dbReference type="EMBL" id="EFX06351.1"/>
    </source>
</evidence>
<dbReference type="InParanoid" id="F0X7R8"/>
<feature type="compositionally biased region" description="Low complexity" evidence="1">
    <location>
        <begin position="266"/>
        <end position="293"/>
    </location>
</feature>
<organism evidence="3">
    <name type="scientific">Grosmannia clavigera (strain kw1407 / UAMH 11150)</name>
    <name type="common">Blue stain fungus</name>
    <name type="synonym">Graphiocladiella clavigera</name>
    <dbReference type="NCBI Taxonomy" id="655863"/>
    <lineage>
        <taxon>Eukaryota</taxon>
        <taxon>Fungi</taxon>
        <taxon>Dikarya</taxon>
        <taxon>Ascomycota</taxon>
        <taxon>Pezizomycotina</taxon>
        <taxon>Sordariomycetes</taxon>
        <taxon>Sordariomycetidae</taxon>
        <taxon>Ophiostomatales</taxon>
        <taxon>Ophiostomataceae</taxon>
        <taxon>Leptographium</taxon>
    </lineage>
</organism>
<feature type="region of interest" description="Disordered" evidence="1">
    <location>
        <begin position="97"/>
        <end position="128"/>
    </location>
</feature>
<feature type="compositionally biased region" description="Polar residues" evidence="1">
    <location>
        <begin position="97"/>
        <end position="109"/>
    </location>
</feature>